<dbReference type="Proteomes" id="UP000823775">
    <property type="component" value="Unassembled WGS sequence"/>
</dbReference>
<evidence type="ECO:0000313" key="2">
    <source>
        <dbReference type="EMBL" id="MCD7472641.1"/>
    </source>
</evidence>
<reference evidence="2 3" key="1">
    <citation type="journal article" date="2021" name="BMC Genomics">
        <title>Datura genome reveals duplications of psychoactive alkaloid biosynthetic genes and high mutation rate following tissue culture.</title>
        <authorList>
            <person name="Rajewski A."/>
            <person name="Carter-House D."/>
            <person name="Stajich J."/>
            <person name="Litt A."/>
        </authorList>
    </citation>
    <scope>NUCLEOTIDE SEQUENCE [LARGE SCALE GENOMIC DNA]</scope>
    <source>
        <strain evidence="2">AR-01</strain>
    </source>
</reference>
<name>A0ABS8TP08_DATST</name>
<proteinExistence type="predicted"/>
<gene>
    <name evidence="2" type="ORF">HAX54_013938</name>
</gene>
<organism evidence="2 3">
    <name type="scientific">Datura stramonium</name>
    <name type="common">Jimsonweed</name>
    <name type="synonym">Common thornapple</name>
    <dbReference type="NCBI Taxonomy" id="4076"/>
    <lineage>
        <taxon>Eukaryota</taxon>
        <taxon>Viridiplantae</taxon>
        <taxon>Streptophyta</taxon>
        <taxon>Embryophyta</taxon>
        <taxon>Tracheophyta</taxon>
        <taxon>Spermatophyta</taxon>
        <taxon>Magnoliopsida</taxon>
        <taxon>eudicotyledons</taxon>
        <taxon>Gunneridae</taxon>
        <taxon>Pentapetalae</taxon>
        <taxon>asterids</taxon>
        <taxon>lamiids</taxon>
        <taxon>Solanales</taxon>
        <taxon>Solanaceae</taxon>
        <taxon>Solanoideae</taxon>
        <taxon>Datureae</taxon>
        <taxon>Datura</taxon>
    </lineage>
</organism>
<keyword evidence="3" id="KW-1185">Reference proteome</keyword>
<feature type="compositionally biased region" description="Basic and acidic residues" evidence="1">
    <location>
        <begin position="39"/>
        <end position="49"/>
    </location>
</feature>
<evidence type="ECO:0000313" key="3">
    <source>
        <dbReference type="Proteomes" id="UP000823775"/>
    </source>
</evidence>
<comment type="caution">
    <text evidence="2">The sequence shown here is derived from an EMBL/GenBank/DDBJ whole genome shotgun (WGS) entry which is preliminary data.</text>
</comment>
<dbReference type="EMBL" id="JACEIK010001852">
    <property type="protein sequence ID" value="MCD7472641.1"/>
    <property type="molecule type" value="Genomic_DNA"/>
</dbReference>
<accession>A0ABS8TP08</accession>
<sequence>MERANGSHAPPVSVFPKAPLSFKRNRGMSSPDCPGKSEGNGHHSRERDPGGMLAFPSRRGQTKSMIAAKHSPLHFYVLRPLSTTADRRKASLIHRFTTERLWLSFSTRPMRT</sequence>
<protein>
    <submittedName>
        <fullName evidence="2">Uncharacterized protein</fullName>
    </submittedName>
</protein>
<feature type="region of interest" description="Disordered" evidence="1">
    <location>
        <begin position="1"/>
        <end position="63"/>
    </location>
</feature>
<evidence type="ECO:0000256" key="1">
    <source>
        <dbReference type="SAM" id="MobiDB-lite"/>
    </source>
</evidence>